<keyword evidence="5" id="KW-0679">Respiratory chain</keyword>
<dbReference type="GO" id="GO:0005509">
    <property type="term" value="F:calcium ion binding"/>
    <property type="evidence" value="ECO:0007669"/>
    <property type="project" value="InterPro"/>
</dbReference>
<accession>A0A8J6CIE2</accession>
<evidence type="ECO:0000256" key="8">
    <source>
        <dbReference type="ARBA" id="ARBA00022837"/>
    </source>
</evidence>
<evidence type="ECO:0000256" key="5">
    <source>
        <dbReference type="ARBA" id="ARBA00022660"/>
    </source>
</evidence>
<dbReference type="SMART" id="SM00054">
    <property type="entry name" value="EFh"/>
    <property type="match status" value="2"/>
</dbReference>
<evidence type="ECO:0000256" key="6">
    <source>
        <dbReference type="ARBA" id="ARBA00022692"/>
    </source>
</evidence>
<keyword evidence="17" id="KW-1185">Reference proteome</keyword>
<dbReference type="EMBL" id="JAGTXO010000001">
    <property type="protein sequence ID" value="KAG8471275.1"/>
    <property type="molecule type" value="Genomic_DNA"/>
</dbReference>
<keyword evidence="4" id="KW-0813">Transport</keyword>
<evidence type="ECO:0000256" key="10">
    <source>
        <dbReference type="ARBA" id="ARBA00022989"/>
    </source>
</evidence>
<keyword evidence="14" id="KW-0732">Signal</keyword>
<evidence type="ECO:0000256" key="1">
    <source>
        <dbReference type="ARBA" id="ARBA00001962"/>
    </source>
</evidence>
<dbReference type="AlphaFoldDB" id="A0A8J6CIE2"/>
<dbReference type="PANTHER" id="PTHR31803:SF19">
    <property type="entry name" value="UBIQUINOL OXIDASE"/>
    <property type="match status" value="1"/>
</dbReference>
<evidence type="ECO:0000256" key="11">
    <source>
        <dbReference type="ARBA" id="ARBA00023002"/>
    </source>
</evidence>
<dbReference type="PROSITE" id="PS00018">
    <property type="entry name" value="EF_HAND_1"/>
    <property type="match status" value="1"/>
</dbReference>
<evidence type="ECO:0000256" key="9">
    <source>
        <dbReference type="ARBA" id="ARBA00022982"/>
    </source>
</evidence>
<dbReference type="InterPro" id="IPR018247">
    <property type="entry name" value="EF_Hand_1_Ca_BS"/>
</dbReference>
<dbReference type="GO" id="GO:0010230">
    <property type="term" value="P:alternative respiration"/>
    <property type="evidence" value="ECO:0007669"/>
    <property type="project" value="TreeGrafter"/>
</dbReference>
<gene>
    <name evidence="16" type="ORF">KFE25_009696</name>
</gene>
<comment type="cofactor">
    <cofactor evidence="1">
        <name>Fe cation</name>
        <dbReference type="ChEBI" id="CHEBI:24875"/>
    </cofactor>
</comment>
<dbReference type="PROSITE" id="PS50222">
    <property type="entry name" value="EF_HAND_2"/>
    <property type="match status" value="1"/>
</dbReference>
<dbReference type="InterPro" id="IPR002048">
    <property type="entry name" value="EF_hand_dom"/>
</dbReference>
<feature type="signal peptide" evidence="14">
    <location>
        <begin position="1"/>
        <end position="19"/>
    </location>
</feature>
<evidence type="ECO:0000313" key="17">
    <source>
        <dbReference type="Proteomes" id="UP000751190"/>
    </source>
</evidence>
<comment type="caution">
    <text evidence="16">The sequence shown here is derived from an EMBL/GenBank/DDBJ whole genome shotgun (WGS) entry which is preliminary data.</text>
</comment>
<evidence type="ECO:0000256" key="2">
    <source>
        <dbReference type="ARBA" id="ARBA00004370"/>
    </source>
</evidence>
<evidence type="ECO:0000256" key="12">
    <source>
        <dbReference type="ARBA" id="ARBA00023004"/>
    </source>
</evidence>
<dbReference type="Proteomes" id="UP000751190">
    <property type="component" value="Unassembled WGS sequence"/>
</dbReference>
<dbReference type="OMA" id="PAMCADY"/>
<keyword evidence="11" id="KW-0560">Oxidoreductase</keyword>
<keyword evidence="9" id="KW-0249">Electron transport</keyword>
<name>A0A8J6CIE2_DIALT</name>
<dbReference type="SUPFAM" id="SSF47473">
    <property type="entry name" value="EF-hand"/>
    <property type="match status" value="1"/>
</dbReference>
<keyword evidence="7" id="KW-0479">Metal-binding</keyword>
<keyword evidence="12" id="KW-0408">Iron</keyword>
<keyword evidence="6" id="KW-0812">Transmembrane</keyword>
<evidence type="ECO:0000256" key="13">
    <source>
        <dbReference type="ARBA" id="ARBA00023136"/>
    </source>
</evidence>
<organism evidence="16 17">
    <name type="scientific">Diacronema lutheri</name>
    <name type="common">Unicellular marine alga</name>
    <name type="synonym">Monochrysis lutheri</name>
    <dbReference type="NCBI Taxonomy" id="2081491"/>
    <lineage>
        <taxon>Eukaryota</taxon>
        <taxon>Haptista</taxon>
        <taxon>Haptophyta</taxon>
        <taxon>Pavlovophyceae</taxon>
        <taxon>Pavlovales</taxon>
        <taxon>Pavlovaceae</taxon>
        <taxon>Diacronema</taxon>
    </lineage>
</organism>
<dbReference type="GO" id="GO:0009916">
    <property type="term" value="F:alternative oxidase activity"/>
    <property type="evidence" value="ECO:0007669"/>
    <property type="project" value="InterPro"/>
</dbReference>
<dbReference type="PANTHER" id="PTHR31803">
    <property type="entry name" value="ALTERNATIVE OXIDASE"/>
    <property type="match status" value="1"/>
</dbReference>
<evidence type="ECO:0000259" key="15">
    <source>
        <dbReference type="PROSITE" id="PS50222"/>
    </source>
</evidence>
<keyword evidence="8" id="KW-0106">Calcium</keyword>
<feature type="chain" id="PRO_5035312134" description="EF-hand domain-containing protein" evidence="14">
    <location>
        <begin position="20"/>
        <end position="504"/>
    </location>
</feature>
<evidence type="ECO:0000256" key="4">
    <source>
        <dbReference type="ARBA" id="ARBA00022448"/>
    </source>
</evidence>
<reference evidence="16" key="1">
    <citation type="submission" date="2021-05" db="EMBL/GenBank/DDBJ databases">
        <title>The genome of the haptophyte Pavlova lutheri (Diacronema luteri, Pavlovales) - a model for lipid biosynthesis in eukaryotic algae.</title>
        <authorList>
            <person name="Hulatt C.J."/>
            <person name="Posewitz M.C."/>
        </authorList>
    </citation>
    <scope>NUCLEOTIDE SEQUENCE</scope>
    <source>
        <strain evidence="16">NIVA-4/92</strain>
    </source>
</reference>
<dbReference type="Pfam" id="PF13499">
    <property type="entry name" value="EF-hand_7"/>
    <property type="match status" value="1"/>
</dbReference>
<proteinExistence type="inferred from homology"/>
<dbReference type="Gene3D" id="1.10.238.10">
    <property type="entry name" value="EF-hand"/>
    <property type="match status" value="1"/>
</dbReference>
<dbReference type="GO" id="GO:0016020">
    <property type="term" value="C:membrane"/>
    <property type="evidence" value="ECO:0007669"/>
    <property type="project" value="UniProtKB-SubCell"/>
</dbReference>
<evidence type="ECO:0000256" key="7">
    <source>
        <dbReference type="ARBA" id="ARBA00022723"/>
    </source>
</evidence>
<dbReference type="InterPro" id="IPR038659">
    <property type="entry name" value="AOX_sf"/>
</dbReference>
<keyword evidence="13" id="KW-0472">Membrane</keyword>
<evidence type="ECO:0000256" key="14">
    <source>
        <dbReference type="SAM" id="SignalP"/>
    </source>
</evidence>
<dbReference type="OrthoDB" id="4493at2759"/>
<dbReference type="Gene3D" id="1.20.1260.140">
    <property type="entry name" value="Alternative oxidase"/>
    <property type="match status" value="1"/>
</dbReference>
<evidence type="ECO:0000256" key="3">
    <source>
        <dbReference type="ARBA" id="ARBA00008388"/>
    </source>
</evidence>
<evidence type="ECO:0000313" key="16">
    <source>
        <dbReference type="EMBL" id="KAG8471275.1"/>
    </source>
</evidence>
<comment type="subcellular location">
    <subcellularLocation>
        <location evidence="2">Membrane</location>
    </subcellularLocation>
</comment>
<dbReference type="InterPro" id="IPR002680">
    <property type="entry name" value="AOX"/>
</dbReference>
<dbReference type="CDD" id="cd00051">
    <property type="entry name" value="EFh"/>
    <property type="match status" value="1"/>
</dbReference>
<dbReference type="Pfam" id="PF01786">
    <property type="entry name" value="AOX"/>
    <property type="match status" value="1"/>
</dbReference>
<dbReference type="GO" id="GO:0005739">
    <property type="term" value="C:mitochondrion"/>
    <property type="evidence" value="ECO:0007669"/>
    <property type="project" value="TreeGrafter"/>
</dbReference>
<comment type="similarity">
    <text evidence="3">Belongs to the alternative oxidase family.</text>
</comment>
<sequence>MPRLHAAALALVASAAATAAHVRTPKVPLAARARAPRAAPRLAHARVARAAAFAHFDTDGDGFISARELGAAFERLDQPLTVGELAARMRSADLDADARISLDEFEALCAREERADGGEADYGFEPSGYYGADVGDPATPTNGFRSAAENFKRELAALRRATRHGEGGSDGASRTARGALASWARPLFAPVDERLEGLGLLPVLEEERSVKPRLASLRLRDELDRLQLSNEAISRAEKTRIANRRALTQQFGGQASPLREVRELASQETPWFVMLPYQALCLFLDAVFDGRPLARFWFLETVARVPYFVFTTMLHLYETLGWWRGEQLVKQLHFAQESNELHHLLIMEALGGDARWSDRFLARHAALLYFGALCALFFASPALSYNFSELLESHAVDTYGEFLRTNKQALSALPAPKVARDYYNLERGSFLRRAMRTSDRPEAVPPPYPVVTLYDVFANIAADEGAHVSTMRSCQDSADDIRPLAASFGNAGSAQGWDEYDGGD</sequence>
<feature type="domain" description="EF-hand" evidence="15">
    <location>
        <begin position="51"/>
        <end position="79"/>
    </location>
</feature>
<protein>
    <recommendedName>
        <fullName evidence="15">EF-hand domain-containing protein</fullName>
    </recommendedName>
</protein>
<keyword evidence="10" id="KW-1133">Transmembrane helix</keyword>
<dbReference type="InterPro" id="IPR011992">
    <property type="entry name" value="EF-hand-dom_pair"/>
</dbReference>